<comment type="similarity">
    <text evidence="2 6">Belongs to the FPP/GGPP synthase family.</text>
</comment>
<keyword evidence="8" id="KW-1185">Reference proteome</keyword>
<reference evidence="8" key="1">
    <citation type="journal article" date="2017" name="Appl. Environ. Microbiol.">
        <title>Genomic analysis of Calderihabitans maritimus KKC1, a thermophilic hydrogenogenic carboxydotrophic bacterium isolated from marine sediment.</title>
        <authorList>
            <person name="Omae K."/>
            <person name="Yoneda Y."/>
            <person name="Fukuyama Y."/>
            <person name="Yoshida T."/>
            <person name="Sako Y."/>
        </authorList>
    </citation>
    <scope>NUCLEOTIDE SEQUENCE [LARGE SCALE GENOMIC DNA]</scope>
    <source>
        <strain evidence="8">KKC1</strain>
    </source>
</reference>
<keyword evidence="5" id="KW-0460">Magnesium</keyword>
<evidence type="ECO:0000256" key="5">
    <source>
        <dbReference type="ARBA" id="ARBA00022842"/>
    </source>
</evidence>
<name>A0A1Z5HNJ0_9FIRM</name>
<organism evidence="7 8">
    <name type="scientific">Calderihabitans maritimus</name>
    <dbReference type="NCBI Taxonomy" id="1246530"/>
    <lineage>
        <taxon>Bacteria</taxon>
        <taxon>Bacillati</taxon>
        <taxon>Bacillota</taxon>
        <taxon>Clostridia</taxon>
        <taxon>Neomoorellales</taxon>
        <taxon>Calderihabitantaceae</taxon>
        <taxon>Calderihabitans</taxon>
    </lineage>
</organism>
<dbReference type="InterPro" id="IPR033749">
    <property type="entry name" value="Polyprenyl_synt_CS"/>
</dbReference>
<dbReference type="SFLD" id="SFLDS00005">
    <property type="entry name" value="Isoprenoid_Synthase_Type_I"/>
    <property type="match status" value="1"/>
</dbReference>
<evidence type="ECO:0000313" key="7">
    <source>
        <dbReference type="EMBL" id="GAW90865.1"/>
    </source>
</evidence>
<dbReference type="GO" id="GO:0004659">
    <property type="term" value="F:prenyltransferase activity"/>
    <property type="evidence" value="ECO:0007669"/>
    <property type="project" value="InterPro"/>
</dbReference>
<dbReference type="EMBL" id="BDGJ01000001">
    <property type="protein sequence ID" value="GAW90865.1"/>
    <property type="molecule type" value="Genomic_DNA"/>
</dbReference>
<dbReference type="GO" id="GO:0046872">
    <property type="term" value="F:metal ion binding"/>
    <property type="evidence" value="ECO:0007669"/>
    <property type="project" value="UniProtKB-KW"/>
</dbReference>
<dbReference type="Pfam" id="PF00348">
    <property type="entry name" value="polyprenyl_synt"/>
    <property type="match status" value="1"/>
</dbReference>
<sequence>MKESGLKTSPNLTFADLARLLPELYQVEENLHQAVASAEGPVAEMCSRVLRSGGKRLRPMLVLAAGKCFGPVSPGMIKVAVAVELIHMASLIHDDVIDVSSTRRGRPTLNACWGNRVSILTGDFLFAKAFRLLVENQLFDVLRLVTRTVEDMCEGEVEQVIGEFDINQTEENYFSRIRKKTANLIAMCCQAGALIAEKDQEKVEALYEYGLNLGCAFQIIDDILDFIGKPEQLGKPAGLDLAQGNLTLPVLALLRDPFHRSWLQKELLQDKMDGELRQRIVEAVISSGALAYARAVASYYQKKAKQALAVLPVSQYRNLLMNLAELVLVRSN</sequence>
<dbReference type="InterPro" id="IPR000092">
    <property type="entry name" value="Polyprenyl_synt"/>
</dbReference>
<dbReference type="Proteomes" id="UP000197032">
    <property type="component" value="Unassembled WGS sequence"/>
</dbReference>
<dbReference type="OrthoDB" id="9805316at2"/>
<evidence type="ECO:0000256" key="6">
    <source>
        <dbReference type="RuleBase" id="RU004466"/>
    </source>
</evidence>
<dbReference type="RefSeq" id="WP_088552484.1">
    <property type="nucleotide sequence ID" value="NZ_BDGJ01000001.1"/>
</dbReference>
<dbReference type="PANTHER" id="PTHR12001:SF69">
    <property type="entry name" value="ALL TRANS-POLYPRENYL-DIPHOSPHATE SYNTHASE PDSS1"/>
    <property type="match status" value="1"/>
</dbReference>
<dbReference type="SUPFAM" id="SSF48576">
    <property type="entry name" value="Terpenoid synthases"/>
    <property type="match status" value="1"/>
</dbReference>
<dbReference type="AlphaFoldDB" id="A0A1Z5HNJ0"/>
<dbReference type="PROSITE" id="PS00723">
    <property type="entry name" value="POLYPRENYL_SYNTHASE_1"/>
    <property type="match status" value="1"/>
</dbReference>
<accession>A0A1Z5HNJ0</accession>
<dbReference type="Gene3D" id="1.10.600.10">
    <property type="entry name" value="Farnesyl Diphosphate Synthase"/>
    <property type="match status" value="1"/>
</dbReference>
<evidence type="ECO:0000256" key="4">
    <source>
        <dbReference type="ARBA" id="ARBA00022723"/>
    </source>
</evidence>
<proteinExistence type="inferred from homology"/>
<dbReference type="CDD" id="cd00685">
    <property type="entry name" value="Trans_IPPS_HT"/>
    <property type="match status" value="1"/>
</dbReference>
<dbReference type="PANTHER" id="PTHR12001">
    <property type="entry name" value="GERANYLGERANYL PYROPHOSPHATE SYNTHASE"/>
    <property type="match status" value="1"/>
</dbReference>
<keyword evidence="4" id="KW-0479">Metal-binding</keyword>
<evidence type="ECO:0000313" key="8">
    <source>
        <dbReference type="Proteomes" id="UP000197032"/>
    </source>
</evidence>
<evidence type="ECO:0000256" key="3">
    <source>
        <dbReference type="ARBA" id="ARBA00022679"/>
    </source>
</evidence>
<comment type="cofactor">
    <cofactor evidence="1">
        <name>Mg(2+)</name>
        <dbReference type="ChEBI" id="CHEBI:18420"/>
    </cofactor>
</comment>
<dbReference type="GO" id="GO:0008299">
    <property type="term" value="P:isoprenoid biosynthetic process"/>
    <property type="evidence" value="ECO:0007669"/>
    <property type="project" value="InterPro"/>
</dbReference>
<evidence type="ECO:0000256" key="1">
    <source>
        <dbReference type="ARBA" id="ARBA00001946"/>
    </source>
</evidence>
<dbReference type="PROSITE" id="PS00444">
    <property type="entry name" value="POLYPRENYL_SYNTHASE_2"/>
    <property type="match status" value="1"/>
</dbReference>
<gene>
    <name evidence="7" type="ORF">KKC1_00270</name>
</gene>
<evidence type="ECO:0000256" key="2">
    <source>
        <dbReference type="ARBA" id="ARBA00006706"/>
    </source>
</evidence>
<keyword evidence="3 6" id="KW-0808">Transferase</keyword>
<comment type="caution">
    <text evidence="7">The sequence shown here is derived from an EMBL/GenBank/DDBJ whole genome shotgun (WGS) entry which is preliminary data.</text>
</comment>
<protein>
    <submittedName>
        <fullName evidence="7">Polyprenyl synthetase family protein</fullName>
    </submittedName>
</protein>
<dbReference type="InterPro" id="IPR008949">
    <property type="entry name" value="Isoprenoid_synthase_dom_sf"/>
</dbReference>